<sequence length="383" mass="43662">MKDERKSAPVLRFNGFFDAWELRKLSQVAEFNPKSILPAEFEYVDLESVVGTTMISHRTEKKANAPSRAQRLAKKGDVFYQTVRPYQKNNYLFDLTHDNYVFSTGYAQIRPNIYSYFLLNCMQEDNFVKKVLDRSTGTSYPSINSNDLADIEIKVPKKSEEQQKIGQFFKQLDNTIALHQRKLDTLKQMKKGFLQQMFPENEEKVPKVRFADFEEEWAMCKLGASVESIGTGSSSFSSGVLKSGTTPYEVLGSTSVISYDNDFDYSGDFVLTARVGANAGKLYKHSGDVKISDNTVYIQSSELDFIFSLLDRSDLKRLSFGTGQPLIKASELKNLILAFPTNRKEKAKIGKLFSKFDDTIALHQQRLEQLKTLKKGYLQNMFI</sequence>
<accession>A0A4R6ZK90</accession>
<evidence type="ECO:0000256" key="3">
    <source>
        <dbReference type="ARBA" id="ARBA00023125"/>
    </source>
</evidence>
<dbReference type="Pfam" id="PF01420">
    <property type="entry name" value="Methylase_S"/>
    <property type="match status" value="2"/>
</dbReference>
<evidence type="ECO:0000313" key="5">
    <source>
        <dbReference type="EMBL" id="TDR52801.1"/>
    </source>
</evidence>
<dbReference type="OrthoDB" id="9795776at2"/>
<protein>
    <submittedName>
        <fullName evidence="5">Type I restriction enzyme S subunit</fullName>
    </submittedName>
</protein>
<comment type="similarity">
    <text evidence="1">Belongs to the type-I restriction system S methylase family.</text>
</comment>
<keyword evidence="3" id="KW-0238">DNA-binding</keyword>
<proteinExistence type="inferred from homology"/>
<dbReference type="STRING" id="1265846.PROCOU_16524"/>
<evidence type="ECO:0000259" key="4">
    <source>
        <dbReference type="Pfam" id="PF01420"/>
    </source>
</evidence>
<dbReference type="InterPro" id="IPR000055">
    <property type="entry name" value="Restrct_endonuc_typeI_TRD"/>
</dbReference>
<dbReference type="InterPro" id="IPR044946">
    <property type="entry name" value="Restrct_endonuc_typeI_TRD_sf"/>
</dbReference>
<evidence type="ECO:0000313" key="6">
    <source>
        <dbReference type="Proteomes" id="UP000295558"/>
    </source>
</evidence>
<dbReference type="GO" id="GO:0009307">
    <property type="term" value="P:DNA restriction-modification system"/>
    <property type="evidence" value="ECO:0007669"/>
    <property type="project" value="UniProtKB-KW"/>
</dbReference>
<feature type="domain" description="Type I restriction modification DNA specificity" evidence="4">
    <location>
        <begin position="215"/>
        <end position="371"/>
    </location>
</feature>
<dbReference type="EMBL" id="SNZK01000006">
    <property type="protein sequence ID" value="TDR52801.1"/>
    <property type="molecule type" value="Genomic_DNA"/>
</dbReference>
<reference evidence="5 6" key="1">
    <citation type="submission" date="2019-03" db="EMBL/GenBank/DDBJ databases">
        <title>Genomic Encyclopedia of Type Strains, Phase III (KMG-III): the genomes of soil and plant-associated and newly described type strains.</title>
        <authorList>
            <person name="Whitman W."/>
        </authorList>
    </citation>
    <scope>NUCLEOTIDE SEQUENCE [LARGE SCALE GENOMIC DNA]</scope>
    <source>
        <strain evidence="5 6">CECT 7972</strain>
    </source>
</reference>
<dbReference type="Proteomes" id="UP000295558">
    <property type="component" value="Unassembled WGS sequence"/>
</dbReference>
<dbReference type="InterPro" id="IPR052021">
    <property type="entry name" value="Type-I_RS_S_subunit"/>
</dbReference>
<evidence type="ECO:0000256" key="2">
    <source>
        <dbReference type="ARBA" id="ARBA00022747"/>
    </source>
</evidence>
<organism evidence="5 6">
    <name type="scientific">Listeria rocourtiae</name>
    <dbReference type="NCBI Taxonomy" id="647910"/>
    <lineage>
        <taxon>Bacteria</taxon>
        <taxon>Bacillati</taxon>
        <taxon>Bacillota</taxon>
        <taxon>Bacilli</taxon>
        <taxon>Bacillales</taxon>
        <taxon>Listeriaceae</taxon>
        <taxon>Listeria</taxon>
    </lineage>
</organism>
<dbReference type="SUPFAM" id="SSF116734">
    <property type="entry name" value="DNA methylase specificity domain"/>
    <property type="match status" value="2"/>
</dbReference>
<dbReference type="Gene3D" id="3.90.220.20">
    <property type="entry name" value="DNA methylase specificity domains"/>
    <property type="match status" value="2"/>
</dbReference>
<dbReference type="PANTHER" id="PTHR30408:SF13">
    <property type="entry name" value="TYPE I RESTRICTION ENZYME HINDI SPECIFICITY SUBUNIT"/>
    <property type="match status" value="1"/>
</dbReference>
<gene>
    <name evidence="5" type="ORF">DFP96_1065</name>
</gene>
<feature type="domain" description="Type I restriction modification DNA specificity" evidence="4">
    <location>
        <begin position="20"/>
        <end position="188"/>
    </location>
</feature>
<dbReference type="AlphaFoldDB" id="A0A4R6ZK90"/>
<dbReference type="RefSeq" id="WP_133620587.1">
    <property type="nucleotide sequence ID" value="NZ_SNZK01000006.1"/>
</dbReference>
<evidence type="ECO:0000256" key="1">
    <source>
        <dbReference type="ARBA" id="ARBA00010923"/>
    </source>
</evidence>
<keyword evidence="6" id="KW-1185">Reference proteome</keyword>
<dbReference type="Gene3D" id="1.10.287.1120">
    <property type="entry name" value="Bipartite methylase S protein"/>
    <property type="match status" value="1"/>
</dbReference>
<dbReference type="PANTHER" id="PTHR30408">
    <property type="entry name" value="TYPE-1 RESTRICTION ENZYME ECOKI SPECIFICITY PROTEIN"/>
    <property type="match status" value="1"/>
</dbReference>
<name>A0A4R6ZK90_9LIST</name>
<dbReference type="GO" id="GO:0003677">
    <property type="term" value="F:DNA binding"/>
    <property type="evidence" value="ECO:0007669"/>
    <property type="project" value="UniProtKB-KW"/>
</dbReference>
<comment type="caution">
    <text evidence="5">The sequence shown here is derived from an EMBL/GenBank/DDBJ whole genome shotgun (WGS) entry which is preliminary data.</text>
</comment>
<keyword evidence="2" id="KW-0680">Restriction system</keyword>